<dbReference type="KEGG" id="gtt:GUITHDRAFT_142591"/>
<evidence type="ECO:0000256" key="7">
    <source>
        <dbReference type="SAM" id="Phobius"/>
    </source>
</evidence>
<feature type="transmembrane region" description="Helical" evidence="7">
    <location>
        <begin position="408"/>
        <end position="428"/>
    </location>
</feature>
<keyword evidence="5 7" id="KW-0472">Membrane</keyword>
<dbReference type="PANTHER" id="PTHR11206">
    <property type="entry name" value="MULTIDRUG RESISTANCE PROTEIN"/>
    <property type="match status" value="1"/>
</dbReference>
<reference evidence="8 10" key="1">
    <citation type="journal article" date="2012" name="Nature">
        <title>Algal genomes reveal evolutionary mosaicism and the fate of nucleomorphs.</title>
        <authorList>
            <consortium name="DOE Joint Genome Institute"/>
            <person name="Curtis B.A."/>
            <person name="Tanifuji G."/>
            <person name="Burki F."/>
            <person name="Gruber A."/>
            <person name="Irimia M."/>
            <person name="Maruyama S."/>
            <person name="Arias M.C."/>
            <person name="Ball S.G."/>
            <person name="Gile G.H."/>
            <person name="Hirakawa Y."/>
            <person name="Hopkins J.F."/>
            <person name="Kuo A."/>
            <person name="Rensing S.A."/>
            <person name="Schmutz J."/>
            <person name="Symeonidi A."/>
            <person name="Elias M."/>
            <person name="Eveleigh R.J."/>
            <person name="Herman E.K."/>
            <person name="Klute M.J."/>
            <person name="Nakayama T."/>
            <person name="Obornik M."/>
            <person name="Reyes-Prieto A."/>
            <person name="Armbrust E.V."/>
            <person name="Aves S.J."/>
            <person name="Beiko R.G."/>
            <person name="Coutinho P."/>
            <person name="Dacks J.B."/>
            <person name="Durnford D.G."/>
            <person name="Fast N.M."/>
            <person name="Green B.R."/>
            <person name="Grisdale C.J."/>
            <person name="Hempel F."/>
            <person name="Henrissat B."/>
            <person name="Hoppner M.P."/>
            <person name="Ishida K."/>
            <person name="Kim E."/>
            <person name="Koreny L."/>
            <person name="Kroth P.G."/>
            <person name="Liu Y."/>
            <person name="Malik S.B."/>
            <person name="Maier U.G."/>
            <person name="McRose D."/>
            <person name="Mock T."/>
            <person name="Neilson J.A."/>
            <person name="Onodera N.T."/>
            <person name="Poole A.M."/>
            <person name="Pritham E.J."/>
            <person name="Richards T.A."/>
            <person name="Rocap G."/>
            <person name="Roy S.W."/>
            <person name="Sarai C."/>
            <person name="Schaack S."/>
            <person name="Shirato S."/>
            <person name="Slamovits C.H."/>
            <person name="Spencer D.F."/>
            <person name="Suzuki S."/>
            <person name="Worden A.Z."/>
            <person name="Zauner S."/>
            <person name="Barry K."/>
            <person name="Bell C."/>
            <person name="Bharti A.K."/>
            <person name="Crow J.A."/>
            <person name="Grimwood J."/>
            <person name="Kramer R."/>
            <person name="Lindquist E."/>
            <person name="Lucas S."/>
            <person name="Salamov A."/>
            <person name="McFadden G.I."/>
            <person name="Lane C.E."/>
            <person name="Keeling P.J."/>
            <person name="Gray M.W."/>
            <person name="Grigoriev I.V."/>
            <person name="Archibald J.M."/>
        </authorList>
    </citation>
    <scope>NUCLEOTIDE SEQUENCE</scope>
    <source>
        <strain evidence="8 10">CCMP2712</strain>
    </source>
</reference>
<feature type="region of interest" description="Disordered" evidence="6">
    <location>
        <begin position="1"/>
        <end position="27"/>
    </location>
</feature>
<feature type="transmembrane region" description="Helical" evidence="7">
    <location>
        <begin position="226"/>
        <end position="248"/>
    </location>
</feature>
<feature type="compositionally biased region" description="Basic and acidic residues" evidence="6">
    <location>
        <begin position="10"/>
        <end position="22"/>
    </location>
</feature>
<evidence type="ECO:0000313" key="9">
    <source>
        <dbReference type="EnsemblProtists" id="EKX40728"/>
    </source>
</evidence>
<dbReference type="RefSeq" id="XP_005827708.1">
    <property type="nucleotide sequence ID" value="XM_005827651.1"/>
</dbReference>
<feature type="transmembrane region" description="Helical" evidence="7">
    <location>
        <begin position="440"/>
        <end position="459"/>
    </location>
</feature>
<dbReference type="OMA" id="WFFVWKL"/>
<dbReference type="GO" id="GO:1990961">
    <property type="term" value="P:xenobiotic detoxification by transmembrane export across the plasma membrane"/>
    <property type="evidence" value="ECO:0007669"/>
    <property type="project" value="InterPro"/>
</dbReference>
<dbReference type="eggNOG" id="KOG1347">
    <property type="taxonomic scope" value="Eukaryota"/>
</dbReference>
<organism evidence="8">
    <name type="scientific">Guillardia theta (strain CCMP2712)</name>
    <name type="common">Cryptophyte</name>
    <dbReference type="NCBI Taxonomy" id="905079"/>
    <lineage>
        <taxon>Eukaryota</taxon>
        <taxon>Cryptophyceae</taxon>
        <taxon>Pyrenomonadales</taxon>
        <taxon>Geminigeraceae</taxon>
        <taxon>Guillardia</taxon>
    </lineage>
</organism>
<dbReference type="GO" id="GO:0042910">
    <property type="term" value="F:xenobiotic transmembrane transporter activity"/>
    <property type="evidence" value="ECO:0007669"/>
    <property type="project" value="InterPro"/>
</dbReference>
<evidence type="ECO:0000256" key="1">
    <source>
        <dbReference type="ARBA" id="ARBA00004141"/>
    </source>
</evidence>
<accession>L1IWS7</accession>
<dbReference type="GO" id="GO:0016020">
    <property type="term" value="C:membrane"/>
    <property type="evidence" value="ECO:0007669"/>
    <property type="project" value="UniProtKB-SubCell"/>
</dbReference>
<dbReference type="HOGENOM" id="CLU_012893_1_0_1"/>
<dbReference type="GO" id="GO:0015297">
    <property type="term" value="F:antiporter activity"/>
    <property type="evidence" value="ECO:0007669"/>
    <property type="project" value="InterPro"/>
</dbReference>
<dbReference type="Pfam" id="PF01554">
    <property type="entry name" value="MatE"/>
    <property type="match status" value="2"/>
</dbReference>
<dbReference type="AlphaFoldDB" id="L1IWS7"/>
<keyword evidence="10" id="KW-1185">Reference proteome</keyword>
<name>L1IWS7_GUITC</name>
<dbReference type="CDD" id="cd13132">
    <property type="entry name" value="MATE_eukaryotic"/>
    <property type="match status" value="1"/>
</dbReference>
<feature type="transmembrane region" description="Helical" evidence="7">
    <location>
        <begin position="373"/>
        <end position="396"/>
    </location>
</feature>
<evidence type="ECO:0000256" key="6">
    <source>
        <dbReference type="SAM" id="MobiDB-lite"/>
    </source>
</evidence>
<evidence type="ECO:0000313" key="8">
    <source>
        <dbReference type="EMBL" id="EKX40728.1"/>
    </source>
</evidence>
<dbReference type="OrthoDB" id="2126698at2759"/>
<gene>
    <name evidence="8" type="ORF">GUITHDRAFT_142591</name>
</gene>
<feature type="transmembrane region" description="Helical" evidence="7">
    <location>
        <begin position="333"/>
        <end position="358"/>
    </location>
</feature>
<dbReference type="EMBL" id="JH993029">
    <property type="protein sequence ID" value="EKX40728.1"/>
    <property type="molecule type" value="Genomic_DNA"/>
</dbReference>
<dbReference type="PaxDb" id="55529-EKX40728"/>
<evidence type="ECO:0008006" key="11">
    <source>
        <dbReference type="Google" id="ProtNLM"/>
    </source>
</evidence>
<protein>
    <recommendedName>
        <fullName evidence="11">Multidrug and toxic compound extrusion protein</fullName>
    </recommendedName>
</protein>
<feature type="transmembrane region" description="Helical" evidence="7">
    <location>
        <begin position="49"/>
        <end position="71"/>
    </location>
</feature>
<evidence type="ECO:0000313" key="10">
    <source>
        <dbReference type="Proteomes" id="UP000011087"/>
    </source>
</evidence>
<evidence type="ECO:0000256" key="4">
    <source>
        <dbReference type="ARBA" id="ARBA00022989"/>
    </source>
</evidence>
<evidence type="ECO:0000256" key="5">
    <source>
        <dbReference type="ARBA" id="ARBA00023136"/>
    </source>
</evidence>
<feature type="transmembrane region" description="Helical" evidence="7">
    <location>
        <begin position="127"/>
        <end position="145"/>
    </location>
</feature>
<dbReference type="Proteomes" id="UP000011087">
    <property type="component" value="Unassembled WGS sequence"/>
</dbReference>
<comment type="subcellular location">
    <subcellularLocation>
        <location evidence="1">Membrane</location>
        <topology evidence="1">Multi-pass membrane protein</topology>
    </subcellularLocation>
</comment>
<reference evidence="10" key="2">
    <citation type="submission" date="2012-11" db="EMBL/GenBank/DDBJ databases">
        <authorList>
            <person name="Kuo A."/>
            <person name="Curtis B.A."/>
            <person name="Tanifuji G."/>
            <person name="Burki F."/>
            <person name="Gruber A."/>
            <person name="Irimia M."/>
            <person name="Maruyama S."/>
            <person name="Arias M.C."/>
            <person name="Ball S.G."/>
            <person name="Gile G.H."/>
            <person name="Hirakawa Y."/>
            <person name="Hopkins J.F."/>
            <person name="Rensing S.A."/>
            <person name="Schmutz J."/>
            <person name="Symeonidi A."/>
            <person name="Elias M."/>
            <person name="Eveleigh R.J."/>
            <person name="Herman E.K."/>
            <person name="Klute M.J."/>
            <person name="Nakayama T."/>
            <person name="Obornik M."/>
            <person name="Reyes-Prieto A."/>
            <person name="Armbrust E.V."/>
            <person name="Aves S.J."/>
            <person name="Beiko R.G."/>
            <person name="Coutinho P."/>
            <person name="Dacks J.B."/>
            <person name="Durnford D.G."/>
            <person name="Fast N.M."/>
            <person name="Green B.R."/>
            <person name="Grisdale C."/>
            <person name="Hempe F."/>
            <person name="Henrissat B."/>
            <person name="Hoppner M.P."/>
            <person name="Ishida K.-I."/>
            <person name="Kim E."/>
            <person name="Koreny L."/>
            <person name="Kroth P.G."/>
            <person name="Liu Y."/>
            <person name="Malik S.-B."/>
            <person name="Maier U.G."/>
            <person name="McRose D."/>
            <person name="Mock T."/>
            <person name="Neilson J.A."/>
            <person name="Onodera N.T."/>
            <person name="Poole A.M."/>
            <person name="Pritham E.J."/>
            <person name="Richards T.A."/>
            <person name="Rocap G."/>
            <person name="Roy S.W."/>
            <person name="Sarai C."/>
            <person name="Schaack S."/>
            <person name="Shirato S."/>
            <person name="Slamovits C.H."/>
            <person name="Spencer D.F."/>
            <person name="Suzuki S."/>
            <person name="Worden A.Z."/>
            <person name="Zauner S."/>
            <person name="Barry K."/>
            <person name="Bell C."/>
            <person name="Bharti A.K."/>
            <person name="Crow J.A."/>
            <person name="Grimwood J."/>
            <person name="Kramer R."/>
            <person name="Lindquist E."/>
            <person name="Lucas S."/>
            <person name="Salamov A."/>
            <person name="McFadden G.I."/>
            <person name="Lane C.E."/>
            <person name="Keeling P.J."/>
            <person name="Gray M.W."/>
            <person name="Grigoriev I.V."/>
            <person name="Archibald J.M."/>
        </authorList>
    </citation>
    <scope>NUCLEOTIDE SEQUENCE</scope>
    <source>
        <strain evidence="10">CCMP2712</strain>
    </source>
</reference>
<keyword evidence="4 7" id="KW-1133">Transmembrane helix</keyword>
<dbReference type="InterPro" id="IPR002528">
    <property type="entry name" value="MATE_fam"/>
</dbReference>
<dbReference type="STRING" id="905079.L1IWS7"/>
<comment type="similarity">
    <text evidence="2">Belongs to the multi antimicrobial extrusion (MATE) (TC 2.A.66.1) family.</text>
</comment>
<feature type="transmembrane region" description="Helical" evidence="7">
    <location>
        <begin position="194"/>
        <end position="214"/>
    </location>
</feature>
<evidence type="ECO:0000256" key="2">
    <source>
        <dbReference type="ARBA" id="ARBA00010199"/>
    </source>
</evidence>
<dbReference type="NCBIfam" id="TIGR00797">
    <property type="entry name" value="matE"/>
    <property type="match status" value="1"/>
</dbReference>
<proteinExistence type="inferred from homology"/>
<reference evidence="9" key="3">
    <citation type="submission" date="2015-06" db="UniProtKB">
        <authorList>
            <consortium name="EnsemblProtists"/>
        </authorList>
    </citation>
    <scope>IDENTIFICATION</scope>
</reference>
<dbReference type="GeneID" id="17297301"/>
<evidence type="ECO:0000256" key="3">
    <source>
        <dbReference type="ARBA" id="ARBA00022692"/>
    </source>
</evidence>
<sequence length="505" mass="54319">MHEEDQESVSDERELKSRKEHANAFTECSQCRQPGSEALVMEGAEVVKLGAPVIGSLALQMGLSFTIFLAAREKGPAALAGLGLGSMYVNVTGTSLLMGLSSALETLAAHFHGAQQPRQVSLALQRAMLVLAAASIPIAFLWWSAPDILQLLGVEWEVARLAGRFCRFMLIGLPSMGVLEALRKYLQAQGIMKPFVYASLAANVVHLVGCWLLVTKDVLGLGVASAALSLSLAYYVSLLIVLAACKVHGLHKPTWHGWDRECLLHLDEFLKLALSGVGMICLEWWCFEIVTLGAAQLGTTVIAAQTIMFNTTELSFMVSLGLSAAVSARVGNALVSSLVTVAICCLISGLLSVVLFVFREQWAKSFSCDEEVWQLIASVIPIQASFLILDSLCGVLGGILRGCGKQHIGFLFNILSYYVIALPAGILLTFKEGLGLHGMWIGLAFGSATQVLGVGFVLLRKDWNATARAAQDRIARHSISEEDCAKGLQGSSDRLDLLANMQEQV</sequence>
<keyword evidence="3 7" id="KW-0812">Transmembrane</keyword>
<dbReference type="InterPro" id="IPR045069">
    <property type="entry name" value="MATE_euk"/>
</dbReference>
<dbReference type="EnsemblProtists" id="EKX40728">
    <property type="protein sequence ID" value="EKX40728"/>
    <property type="gene ID" value="GUITHDRAFT_142591"/>
</dbReference>